<feature type="region of interest" description="Disordered" evidence="1">
    <location>
        <begin position="41"/>
        <end position="107"/>
    </location>
</feature>
<evidence type="ECO:0000256" key="2">
    <source>
        <dbReference type="SAM" id="SignalP"/>
    </source>
</evidence>
<dbReference type="InterPro" id="IPR057230">
    <property type="entry name" value="DUF7908"/>
</dbReference>
<reference evidence="4 5" key="1">
    <citation type="submission" date="2023-01" db="EMBL/GenBank/DDBJ databases">
        <title>Analysis of 21 Apiospora genomes using comparative genomics revels a genus with tremendous synthesis potential of carbohydrate active enzymes and secondary metabolites.</title>
        <authorList>
            <person name="Sorensen T."/>
        </authorList>
    </citation>
    <scope>NUCLEOTIDE SEQUENCE [LARGE SCALE GENOMIC DNA]</scope>
    <source>
        <strain evidence="4 5">CBS 20057</strain>
    </source>
</reference>
<protein>
    <recommendedName>
        <fullName evidence="3">DUF7908 domain-containing protein</fullName>
    </recommendedName>
</protein>
<dbReference type="PROSITE" id="PS51257">
    <property type="entry name" value="PROKAR_LIPOPROTEIN"/>
    <property type="match status" value="1"/>
</dbReference>
<gene>
    <name evidence="4" type="ORF">PG991_015349</name>
</gene>
<feature type="compositionally biased region" description="Low complexity" evidence="1">
    <location>
        <begin position="80"/>
        <end position="107"/>
    </location>
</feature>
<dbReference type="Proteomes" id="UP001396898">
    <property type="component" value="Unassembled WGS sequence"/>
</dbReference>
<organism evidence="4 5">
    <name type="scientific">Apiospora marii</name>
    <dbReference type="NCBI Taxonomy" id="335849"/>
    <lineage>
        <taxon>Eukaryota</taxon>
        <taxon>Fungi</taxon>
        <taxon>Dikarya</taxon>
        <taxon>Ascomycota</taxon>
        <taxon>Pezizomycotina</taxon>
        <taxon>Sordariomycetes</taxon>
        <taxon>Xylariomycetidae</taxon>
        <taxon>Amphisphaeriales</taxon>
        <taxon>Apiosporaceae</taxon>
        <taxon>Apiospora</taxon>
    </lineage>
</organism>
<keyword evidence="5" id="KW-1185">Reference proteome</keyword>
<evidence type="ECO:0000313" key="4">
    <source>
        <dbReference type="EMBL" id="KAK7995882.1"/>
    </source>
</evidence>
<feature type="signal peptide" evidence="2">
    <location>
        <begin position="1"/>
        <end position="19"/>
    </location>
</feature>
<evidence type="ECO:0000259" key="3">
    <source>
        <dbReference type="Pfam" id="PF25485"/>
    </source>
</evidence>
<comment type="caution">
    <text evidence="4">The sequence shown here is derived from an EMBL/GenBank/DDBJ whole genome shotgun (WGS) entry which is preliminary data.</text>
</comment>
<keyword evidence="2" id="KW-0732">Signal</keyword>
<proteinExistence type="predicted"/>
<feature type="chain" id="PRO_5046616662" description="DUF7908 domain-containing protein" evidence="2">
    <location>
        <begin position="20"/>
        <end position="270"/>
    </location>
</feature>
<feature type="compositionally biased region" description="Low complexity" evidence="1">
    <location>
        <begin position="50"/>
        <end position="62"/>
    </location>
</feature>
<dbReference type="Pfam" id="PF25485">
    <property type="entry name" value="DUF7908"/>
    <property type="match status" value="1"/>
</dbReference>
<feature type="domain" description="DUF7908" evidence="3">
    <location>
        <begin position="135"/>
        <end position="256"/>
    </location>
</feature>
<name>A0ABR1R380_9PEZI</name>
<accession>A0ABR1R380</accession>
<sequence>MHRHGAYAILLSSLAGTFAASCYPDRCLNTPTPTSTVIETIAPSSPTIGPSKTPSSTVPTSSGDSLPTGTASLKTSRTGVVSSSVLLSTPAGGPSSTTGQTTASTTTDSVPVLLTVVPAILGPPTRRKRRFFGGRGVKRQDAAAGGFIDVVGTVETCSDGTPFNITTEGQLTSDGRAVGARFGDIFIPLAPRDDGIDISTEFVVVDSVLHWQNAAFSGGEARFCQVGGGSGQVYATFAERDTWPPDCDSISIIVYKGKMTYMYCPYYLLG</sequence>
<feature type="compositionally biased region" description="Polar residues" evidence="1">
    <location>
        <begin position="63"/>
        <end position="79"/>
    </location>
</feature>
<dbReference type="EMBL" id="JAQQWI010000022">
    <property type="protein sequence ID" value="KAK7995882.1"/>
    <property type="molecule type" value="Genomic_DNA"/>
</dbReference>
<evidence type="ECO:0000256" key="1">
    <source>
        <dbReference type="SAM" id="MobiDB-lite"/>
    </source>
</evidence>
<evidence type="ECO:0000313" key="5">
    <source>
        <dbReference type="Proteomes" id="UP001396898"/>
    </source>
</evidence>